<dbReference type="Gene3D" id="2.60.40.4350">
    <property type="match status" value="1"/>
</dbReference>
<dbReference type="HOGENOM" id="CLU_044328_0_0_0"/>
<dbReference type="AlphaFoldDB" id="D7CYE4"/>
<evidence type="ECO:0000313" key="2">
    <source>
        <dbReference type="Proteomes" id="UP000000379"/>
    </source>
</evidence>
<dbReference type="Gene3D" id="3.30.70.2940">
    <property type="match status" value="1"/>
</dbReference>
<organism evidence="1 2">
    <name type="scientific">Truepera radiovictrix (strain DSM 17093 / CIP 108686 / LMG 22925 / RQ-24)</name>
    <dbReference type="NCBI Taxonomy" id="649638"/>
    <lineage>
        <taxon>Bacteria</taxon>
        <taxon>Thermotogati</taxon>
        <taxon>Deinococcota</taxon>
        <taxon>Deinococci</taxon>
        <taxon>Trueperales</taxon>
        <taxon>Trueperaceae</taxon>
        <taxon>Truepera</taxon>
    </lineage>
</organism>
<evidence type="ECO:0000313" key="1">
    <source>
        <dbReference type="EMBL" id="ADI14783.1"/>
    </source>
</evidence>
<protein>
    <submittedName>
        <fullName evidence="1">CRISPR-associated protein, Cmr3 family</fullName>
    </submittedName>
</protein>
<dbReference type="RefSeq" id="WP_013178151.1">
    <property type="nucleotide sequence ID" value="NC_014221.1"/>
</dbReference>
<proteinExistence type="predicted"/>
<dbReference type="Pfam" id="PF09700">
    <property type="entry name" value="Cas_Cmr3"/>
    <property type="match status" value="1"/>
</dbReference>
<dbReference type="OrthoDB" id="6162707at2"/>
<keyword evidence="2" id="KW-1185">Reference proteome</keyword>
<accession>D7CYE4</accession>
<dbReference type="KEGG" id="tra:Trad_1665"/>
<reference evidence="2" key="1">
    <citation type="submission" date="2010-05" db="EMBL/GenBank/DDBJ databases">
        <title>The complete genome of Truepera radiovictris DSM 17093.</title>
        <authorList>
            <consortium name="US DOE Joint Genome Institute (JGI-PGF)"/>
            <person name="Lucas S."/>
            <person name="Copeland A."/>
            <person name="Lapidus A."/>
            <person name="Glavina del Rio T."/>
            <person name="Dalin E."/>
            <person name="Tice H."/>
            <person name="Bruce D."/>
            <person name="Goodwin L."/>
            <person name="Pitluck S."/>
            <person name="Kyrpides N."/>
            <person name="Mavromatis K."/>
            <person name="Ovchinnikova G."/>
            <person name="Munk A.C."/>
            <person name="Detter J.C."/>
            <person name="Han C."/>
            <person name="Tapia R."/>
            <person name="Land M."/>
            <person name="Hauser L."/>
            <person name="Markowitz V."/>
            <person name="Cheng J.-F."/>
            <person name="Hugenholtz P."/>
            <person name="Woyke T."/>
            <person name="Wu D."/>
            <person name="Tindall B."/>
            <person name="Pomrenke H.G."/>
            <person name="Brambilla E."/>
            <person name="Klenk H.-P."/>
            <person name="Eisen J.A."/>
        </authorList>
    </citation>
    <scope>NUCLEOTIDE SEQUENCE [LARGE SCALE GENOMIC DNA]</scope>
    <source>
        <strain evidence="2">DSM 17093 / CIP 108686 / LMG 22925 / RQ-24</strain>
    </source>
</reference>
<name>D7CYE4_TRURR</name>
<dbReference type="EMBL" id="CP002049">
    <property type="protein sequence ID" value="ADI14783.1"/>
    <property type="molecule type" value="Genomic_DNA"/>
</dbReference>
<dbReference type="eggNOG" id="COG1769">
    <property type="taxonomic scope" value="Bacteria"/>
</dbReference>
<dbReference type="STRING" id="649638.Trad_1665"/>
<dbReference type="CDD" id="cd09748">
    <property type="entry name" value="Cmr3_III-B"/>
    <property type="match status" value="1"/>
</dbReference>
<dbReference type="InterPro" id="IPR019117">
    <property type="entry name" value="CRISPR-assoc_protein_Cmr3"/>
</dbReference>
<dbReference type="Proteomes" id="UP000000379">
    <property type="component" value="Chromosome"/>
</dbReference>
<gene>
    <name evidence="1" type="ordered locus">Trad_1665</name>
</gene>
<reference evidence="1 2" key="2">
    <citation type="journal article" date="2011" name="Stand. Genomic Sci.">
        <title>Complete genome sequence of Truepera radiovictrix type strain (RQ-24).</title>
        <authorList>
            <person name="Ivanova N."/>
            <person name="Rohde C."/>
            <person name="Munk C."/>
            <person name="Nolan M."/>
            <person name="Lucas S."/>
            <person name="Del Rio T.G."/>
            <person name="Tice H."/>
            <person name="Deshpande S."/>
            <person name="Cheng J.F."/>
            <person name="Tapia R."/>
            <person name="Han C."/>
            <person name="Goodwin L."/>
            <person name="Pitluck S."/>
            <person name="Liolios K."/>
            <person name="Mavromatis K."/>
            <person name="Mikhailova N."/>
            <person name="Pati A."/>
            <person name="Chen A."/>
            <person name="Palaniappan K."/>
            <person name="Land M."/>
            <person name="Hauser L."/>
            <person name="Chang Y.J."/>
            <person name="Jeffries C.D."/>
            <person name="Brambilla E."/>
            <person name="Rohde M."/>
            <person name="Goker M."/>
            <person name="Tindall B.J."/>
            <person name="Woyke T."/>
            <person name="Bristow J."/>
            <person name="Eisen J.A."/>
            <person name="Markowitz V."/>
            <person name="Hugenholtz P."/>
            <person name="Kyrpides N.C."/>
            <person name="Klenk H.P."/>
            <person name="Lapidus A."/>
        </authorList>
    </citation>
    <scope>NUCLEOTIDE SEQUENCE [LARGE SCALE GENOMIC DNA]</scope>
    <source>
        <strain evidence="2">DSM 17093 / CIP 108686 / LMG 22925 / RQ-24</strain>
    </source>
</reference>
<sequence>MSDTVLELSTLAPLLLRDGRPFAGGGEETRAQSLPAPLPHTLAGFLRTQLGNARPGWQWQSLKGLSDDQLHARLQELHATPIRSVLVRDDAFMFPAPLNAVVDKAGKVYRSSPHDLKDGEGTNLPGLRPLLLEGAPDEDFKPEGGYHYWPLEAMRRWLLGGVPEKLEKIGGPPTDERVHVAIDPESRTGDEGKLFTVTYRSFEERDEDGRFHRWGIRVKLDLKSGFAPVGHLGGERRPVALSALGNNGKWPNKGLFQEVTDKLLDPKQTRLLFILTSPALFDHGWRPAWLTEDTGPHTPAGVSALRGKAELVGAAVGRRIPVSGWNLRENRPKAVRWAVPAGSVYFLKLTADVDREKLLDAWLKPLSDHQNDQRDGFGCALWGVW</sequence>